<dbReference type="EMBL" id="BROQ01000046">
    <property type="protein sequence ID" value="GKZ22033.1"/>
    <property type="molecule type" value="Genomic_DNA"/>
</dbReference>
<keyword evidence="4 10" id="KW-0812">Transmembrane</keyword>
<feature type="transmembrane region" description="Helical" evidence="10">
    <location>
        <begin position="66"/>
        <end position="86"/>
    </location>
</feature>
<sequence>MSLSPPTSANGHAPQETNPTSSSQGAAAVASNMEEKPEPPLESAPQQQQQRSEPILHPISHKLTQFYTISYLIFFAIFGTLARLGLQALTFYPGAPVVTGVLWANVGGSLLMGFFQEDRKLFREEWGTSSSSSTSNNNNNNDNDNTERAKQHKTIKKTIPLYIGLTTGFCGCFTSFSSFIRDVFLALTNDLPNPSSQGEDIPSRNGGYSFMALMAIILSTVSLSLCALLFGTHLAAALDAVTPTVPFRFTRRVLDPLMAVLGWGCWLGAVFMAIWPPDRHSVDGMGEVWRGRTVFAIVFAPLGCLLRFYLSLLLNARVPSFPLGTFTVNVFGTVVLAMCFDLQHVRGIGGGGWTGCQVLQGVMDGFCGSATTISTWVAELSALGGGTAGGRKRWAAYVYGVVSVGVALGFVVVIVGSLGWTRGFDAPVCG</sequence>
<proteinExistence type="inferred from homology"/>
<feature type="transmembrane region" description="Helical" evidence="10">
    <location>
        <begin position="92"/>
        <end position="115"/>
    </location>
</feature>
<feature type="compositionally biased region" description="Polar residues" evidence="9">
    <location>
        <begin position="1"/>
        <end position="25"/>
    </location>
</feature>
<evidence type="ECO:0000256" key="7">
    <source>
        <dbReference type="ARBA" id="ARBA00035120"/>
    </source>
</evidence>
<keyword evidence="6 10" id="KW-0472">Membrane</keyword>
<feature type="transmembrane region" description="Helical" evidence="10">
    <location>
        <begin position="210"/>
        <end position="236"/>
    </location>
</feature>
<keyword evidence="3" id="KW-1003">Cell membrane</keyword>
<feature type="transmembrane region" description="Helical" evidence="10">
    <location>
        <begin position="257"/>
        <end position="275"/>
    </location>
</feature>
<dbReference type="InterPro" id="IPR003691">
    <property type="entry name" value="FluC"/>
</dbReference>
<name>A0A9W5YQG1_9EURO</name>
<evidence type="ECO:0000313" key="12">
    <source>
        <dbReference type="Proteomes" id="UP001143548"/>
    </source>
</evidence>
<feature type="transmembrane region" description="Helical" evidence="10">
    <location>
        <begin position="159"/>
        <end position="180"/>
    </location>
</feature>
<evidence type="ECO:0000256" key="1">
    <source>
        <dbReference type="ARBA" id="ARBA00002598"/>
    </source>
</evidence>
<dbReference type="GO" id="GO:1903425">
    <property type="term" value="F:fluoride transmembrane transporter activity"/>
    <property type="evidence" value="ECO:0007669"/>
    <property type="project" value="TreeGrafter"/>
</dbReference>
<organism evidence="11 12">
    <name type="scientific">Aspergillus brasiliensis</name>
    <dbReference type="NCBI Taxonomy" id="319629"/>
    <lineage>
        <taxon>Eukaryota</taxon>
        <taxon>Fungi</taxon>
        <taxon>Dikarya</taxon>
        <taxon>Ascomycota</taxon>
        <taxon>Pezizomycotina</taxon>
        <taxon>Eurotiomycetes</taxon>
        <taxon>Eurotiomycetidae</taxon>
        <taxon>Eurotiales</taxon>
        <taxon>Aspergillaceae</taxon>
        <taxon>Aspergillus</taxon>
        <taxon>Aspergillus subgen. Circumdati</taxon>
    </lineage>
</organism>
<dbReference type="Proteomes" id="UP001143548">
    <property type="component" value="Unassembled WGS sequence"/>
</dbReference>
<comment type="caution">
    <text evidence="11">The sequence shown here is derived from an EMBL/GenBank/DDBJ whole genome shotgun (WGS) entry which is preliminary data.</text>
</comment>
<evidence type="ECO:0000256" key="5">
    <source>
        <dbReference type="ARBA" id="ARBA00022989"/>
    </source>
</evidence>
<comment type="subcellular location">
    <subcellularLocation>
        <location evidence="2">Cell membrane</location>
        <topology evidence="2">Multi-pass membrane protein</topology>
    </subcellularLocation>
</comment>
<evidence type="ECO:0000256" key="10">
    <source>
        <dbReference type="SAM" id="Phobius"/>
    </source>
</evidence>
<evidence type="ECO:0000313" key="11">
    <source>
        <dbReference type="EMBL" id="GKZ22033.1"/>
    </source>
</evidence>
<feature type="region of interest" description="Disordered" evidence="9">
    <location>
        <begin position="126"/>
        <end position="150"/>
    </location>
</feature>
<dbReference type="AlphaFoldDB" id="A0A9W5YQG1"/>
<feature type="compositionally biased region" description="Low complexity" evidence="9">
    <location>
        <begin position="128"/>
        <end position="143"/>
    </location>
</feature>
<evidence type="ECO:0000256" key="9">
    <source>
        <dbReference type="SAM" id="MobiDB-lite"/>
    </source>
</evidence>
<comment type="function">
    <text evidence="1">Fluoride channel required for the rapid expulsion of cytoplasmic fluoride.</text>
</comment>
<comment type="similarity">
    <text evidence="7">Belongs to the fluoride channel Fluc/FEX (TC 1.A.43) family.</text>
</comment>
<comment type="catalytic activity">
    <reaction evidence="8">
        <text>fluoride(in) = fluoride(out)</text>
        <dbReference type="Rhea" id="RHEA:76159"/>
        <dbReference type="ChEBI" id="CHEBI:17051"/>
    </reaction>
    <physiologicalReaction direction="left-to-right" evidence="8">
        <dbReference type="Rhea" id="RHEA:76160"/>
    </physiologicalReaction>
</comment>
<dbReference type="PANTHER" id="PTHR28259">
    <property type="entry name" value="FLUORIDE EXPORT PROTEIN 1-RELATED"/>
    <property type="match status" value="1"/>
</dbReference>
<protein>
    <recommendedName>
        <fullName evidence="13">Chromosome condensation protein</fullName>
    </recommendedName>
</protein>
<dbReference type="Pfam" id="PF02537">
    <property type="entry name" value="CRCB"/>
    <property type="match status" value="2"/>
</dbReference>
<feature type="transmembrane region" description="Helical" evidence="10">
    <location>
        <begin position="295"/>
        <end position="314"/>
    </location>
</feature>
<evidence type="ECO:0000256" key="3">
    <source>
        <dbReference type="ARBA" id="ARBA00022475"/>
    </source>
</evidence>
<feature type="transmembrane region" description="Helical" evidence="10">
    <location>
        <begin position="396"/>
        <end position="420"/>
    </location>
</feature>
<feature type="region of interest" description="Disordered" evidence="9">
    <location>
        <begin position="1"/>
        <end position="52"/>
    </location>
</feature>
<evidence type="ECO:0000256" key="2">
    <source>
        <dbReference type="ARBA" id="ARBA00004651"/>
    </source>
</evidence>
<evidence type="ECO:0000256" key="6">
    <source>
        <dbReference type="ARBA" id="ARBA00023136"/>
    </source>
</evidence>
<evidence type="ECO:0000256" key="8">
    <source>
        <dbReference type="ARBA" id="ARBA00035585"/>
    </source>
</evidence>
<reference evidence="11" key="1">
    <citation type="submission" date="2022-07" db="EMBL/GenBank/DDBJ databases">
        <title>Taxonomy of Aspergillus series Nigri: significant species reduction supported by multi-species coalescent approaches.</title>
        <authorList>
            <person name="Bian C."/>
            <person name="Kusuya Y."/>
            <person name="Sklenar F."/>
            <person name="D'hooge E."/>
            <person name="Yaguchi T."/>
            <person name="Takahashi H."/>
            <person name="Hubka V."/>
        </authorList>
    </citation>
    <scope>NUCLEOTIDE SEQUENCE</scope>
    <source>
        <strain evidence="11">CBS 733.88</strain>
    </source>
</reference>
<evidence type="ECO:0008006" key="13">
    <source>
        <dbReference type="Google" id="ProtNLM"/>
    </source>
</evidence>
<evidence type="ECO:0000256" key="4">
    <source>
        <dbReference type="ARBA" id="ARBA00022692"/>
    </source>
</evidence>
<gene>
    <name evidence="11" type="ORF">AbraCBS73388_007964</name>
</gene>
<dbReference type="GO" id="GO:0005886">
    <property type="term" value="C:plasma membrane"/>
    <property type="evidence" value="ECO:0007669"/>
    <property type="project" value="UniProtKB-SubCell"/>
</dbReference>
<accession>A0A9W5YQG1</accession>
<dbReference type="PANTHER" id="PTHR28259:SF1">
    <property type="entry name" value="FLUORIDE EXPORT PROTEIN 1-RELATED"/>
    <property type="match status" value="1"/>
</dbReference>
<keyword evidence="5 10" id="KW-1133">Transmembrane helix</keyword>